<keyword evidence="1" id="KW-1133">Transmembrane helix</keyword>
<evidence type="ECO:0000313" key="2">
    <source>
        <dbReference type="EMBL" id="KAJ7643256.1"/>
    </source>
</evidence>
<dbReference type="AlphaFoldDB" id="A0AAD7CAA2"/>
<keyword evidence="3" id="KW-1185">Reference proteome</keyword>
<proteinExistence type="predicted"/>
<keyword evidence="1" id="KW-0472">Membrane</keyword>
<sequence length="122" mass="13332">MPMTLHHRAIFANAEATLANPRSSQPCYSPRASRAPAGMLSYLVYIFALHRRAFPASKSRPLAHPRTGTRGPWAVMVIAMLLLSGLLGLLGLVQACRFRLMDRRASAALVPYMHPPPAVSGR</sequence>
<keyword evidence="1" id="KW-0812">Transmembrane</keyword>
<dbReference type="Proteomes" id="UP001221757">
    <property type="component" value="Unassembled WGS sequence"/>
</dbReference>
<organism evidence="2 3">
    <name type="scientific">Mycena rosella</name>
    <name type="common">Pink bonnet</name>
    <name type="synonym">Agaricus rosellus</name>
    <dbReference type="NCBI Taxonomy" id="1033263"/>
    <lineage>
        <taxon>Eukaryota</taxon>
        <taxon>Fungi</taxon>
        <taxon>Dikarya</taxon>
        <taxon>Basidiomycota</taxon>
        <taxon>Agaricomycotina</taxon>
        <taxon>Agaricomycetes</taxon>
        <taxon>Agaricomycetidae</taxon>
        <taxon>Agaricales</taxon>
        <taxon>Marasmiineae</taxon>
        <taxon>Mycenaceae</taxon>
        <taxon>Mycena</taxon>
    </lineage>
</organism>
<dbReference type="EMBL" id="JARKIE010000406">
    <property type="protein sequence ID" value="KAJ7643256.1"/>
    <property type="molecule type" value="Genomic_DNA"/>
</dbReference>
<evidence type="ECO:0000256" key="1">
    <source>
        <dbReference type="SAM" id="Phobius"/>
    </source>
</evidence>
<protein>
    <submittedName>
        <fullName evidence="2">Uncharacterized protein</fullName>
    </submittedName>
</protein>
<gene>
    <name evidence="2" type="ORF">B0H17DRAFT_1216161</name>
</gene>
<reference evidence="2" key="1">
    <citation type="submission" date="2023-03" db="EMBL/GenBank/DDBJ databases">
        <title>Massive genome expansion in bonnet fungi (Mycena s.s.) driven by repeated elements and novel gene families across ecological guilds.</title>
        <authorList>
            <consortium name="Lawrence Berkeley National Laboratory"/>
            <person name="Harder C.B."/>
            <person name="Miyauchi S."/>
            <person name="Viragh M."/>
            <person name="Kuo A."/>
            <person name="Thoen E."/>
            <person name="Andreopoulos B."/>
            <person name="Lu D."/>
            <person name="Skrede I."/>
            <person name="Drula E."/>
            <person name="Henrissat B."/>
            <person name="Morin E."/>
            <person name="Kohler A."/>
            <person name="Barry K."/>
            <person name="LaButti K."/>
            <person name="Morin E."/>
            <person name="Salamov A."/>
            <person name="Lipzen A."/>
            <person name="Mereny Z."/>
            <person name="Hegedus B."/>
            <person name="Baldrian P."/>
            <person name="Stursova M."/>
            <person name="Weitz H."/>
            <person name="Taylor A."/>
            <person name="Grigoriev I.V."/>
            <person name="Nagy L.G."/>
            <person name="Martin F."/>
            <person name="Kauserud H."/>
        </authorList>
    </citation>
    <scope>NUCLEOTIDE SEQUENCE</scope>
    <source>
        <strain evidence="2">CBHHK067</strain>
    </source>
</reference>
<evidence type="ECO:0000313" key="3">
    <source>
        <dbReference type="Proteomes" id="UP001221757"/>
    </source>
</evidence>
<name>A0AAD7CAA2_MYCRO</name>
<feature type="transmembrane region" description="Helical" evidence="1">
    <location>
        <begin position="73"/>
        <end position="93"/>
    </location>
</feature>
<accession>A0AAD7CAA2</accession>
<comment type="caution">
    <text evidence="2">The sequence shown here is derived from an EMBL/GenBank/DDBJ whole genome shotgun (WGS) entry which is preliminary data.</text>
</comment>